<keyword evidence="3" id="KW-0560">Oxidoreductase</keyword>
<dbReference type="VEuPathDB" id="FungiDB:P170DRAFT_472008"/>
<evidence type="ECO:0000256" key="1">
    <source>
        <dbReference type="ARBA" id="ARBA00006484"/>
    </source>
</evidence>
<evidence type="ECO:0000256" key="2">
    <source>
        <dbReference type="ARBA" id="ARBA00022857"/>
    </source>
</evidence>
<evidence type="ECO:0000256" key="3">
    <source>
        <dbReference type="ARBA" id="ARBA00023002"/>
    </source>
</evidence>
<dbReference type="PRINTS" id="PR00080">
    <property type="entry name" value="SDRFAMILY"/>
</dbReference>
<dbReference type="OrthoDB" id="1933717at2759"/>
<dbReference type="RefSeq" id="XP_024707402.1">
    <property type="nucleotide sequence ID" value="XM_024852897.1"/>
</dbReference>
<sequence length="290" mass="31787">MFKFSPEFVNFTQTLHQDTYPFTSSSDHRSHAVLITGASRGIGKAIAPSFTRAGASSIAIAARSDLHDLESSIIHTSQRAGHAPPKVLPLALDVTDEAAVSNAAAQAEAQFGHLDILVNNAGRLEALHAIGDSDPSEWWRTCKVNLKGTYLVTRAFLPLLLRGQGRTIVNMSSIGAIMQTPGMSGYQISKSAVLRFTDLLASEYRDQGILSFAMYPGPVATDLIKVFLQKERGIFVNSPGLCGDTIAWLTQERRQWLAGRLVGANWDMAEFVGRREEIENDRKLKMEMVL</sequence>
<accession>A0A2I2GGU6</accession>
<comment type="caution">
    <text evidence="5">The sequence shown here is derived from an EMBL/GenBank/DDBJ whole genome shotgun (WGS) entry which is preliminary data.</text>
</comment>
<dbReference type="Proteomes" id="UP000234275">
    <property type="component" value="Unassembled WGS sequence"/>
</dbReference>
<dbReference type="PANTHER" id="PTHR42760">
    <property type="entry name" value="SHORT-CHAIN DEHYDROGENASES/REDUCTASES FAMILY MEMBER"/>
    <property type="match status" value="1"/>
</dbReference>
<evidence type="ECO:0000313" key="5">
    <source>
        <dbReference type="EMBL" id="PLB52100.1"/>
    </source>
</evidence>
<reference evidence="5 6" key="1">
    <citation type="submission" date="2016-12" db="EMBL/GenBank/DDBJ databases">
        <title>The genomes of Aspergillus section Nigri reveals drivers in fungal speciation.</title>
        <authorList>
            <consortium name="DOE Joint Genome Institute"/>
            <person name="Vesth T.C."/>
            <person name="Nybo J."/>
            <person name="Theobald S."/>
            <person name="Brandl J."/>
            <person name="Frisvad J.C."/>
            <person name="Nielsen K.F."/>
            <person name="Lyhne E.K."/>
            <person name="Kogle M.E."/>
            <person name="Kuo A."/>
            <person name="Riley R."/>
            <person name="Clum A."/>
            <person name="Nolan M."/>
            <person name="Lipzen A."/>
            <person name="Salamov A."/>
            <person name="Henrissat B."/>
            <person name="Wiebenga A."/>
            <person name="De Vries R.P."/>
            <person name="Grigoriev I.V."/>
            <person name="Mortensen U.H."/>
            <person name="Andersen M.R."/>
            <person name="Baker S.E."/>
        </authorList>
    </citation>
    <scope>NUCLEOTIDE SEQUENCE [LARGE SCALE GENOMIC DNA]</scope>
    <source>
        <strain evidence="5 6">IBT 23096</strain>
    </source>
</reference>
<keyword evidence="6" id="KW-1185">Reference proteome</keyword>
<keyword evidence="2" id="KW-0521">NADP</keyword>
<dbReference type="InterPro" id="IPR036291">
    <property type="entry name" value="NAD(P)-bd_dom_sf"/>
</dbReference>
<dbReference type="STRING" id="1392250.A0A2I2GGU6"/>
<dbReference type="CDD" id="cd05233">
    <property type="entry name" value="SDR_c"/>
    <property type="match status" value="1"/>
</dbReference>
<protein>
    <submittedName>
        <fullName evidence="5">Oxidoreductase</fullName>
    </submittedName>
</protein>
<dbReference type="AlphaFoldDB" id="A0A2I2GGU6"/>
<comment type="similarity">
    <text evidence="1 4">Belongs to the short-chain dehydrogenases/reductases (SDR) family.</text>
</comment>
<dbReference type="Pfam" id="PF00106">
    <property type="entry name" value="adh_short"/>
    <property type="match status" value="1"/>
</dbReference>
<evidence type="ECO:0000256" key="4">
    <source>
        <dbReference type="RuleBase" id="RU000363"/>
    </source>
</evidence>
<dbReference type="PRINTS" id="PR00081">
    <property type="entry name" value="GDHRDH"/>
</dbReference>
<dbReference type="GO" id="GO:0016616">
    <property type="term" value="F:oxidoreductase activity, acting on the CH-OH group of donors, NAD or NADP as acceptor"/>
    <property type="evidence" value="ECO:0007669"/>
    <property type="project" value="TreeGrafter"/>
</dbReference>
<dbReference type="GeneID" id="36560595"/>
<dbReference type="EMBL" id="MSFO01000002">
    <property type="protein sequence ID" value="PLB52100.1"/>
    <property type="molecule type" value="Genomic_DNA"/>
</dbReference>
<dbReference type="Gene3D" id="3.40.50.720">
    <property type="entry name" value="NAD(P)-binding Rossmann-like Domain"/>
    <property type="match status" value="1"/>
</dbReference>
<name>A0A2I2GGU6_9EURO</name>
<dbReference type="PANTHER" id="PTHR42760:SF37">
    <property type="entry name" value="CLAVALDEHYDE DEHYDROGENASE"/>
    <property type="match status" value="1"/>
</dbReference>
<gene>
    <name evidence="5" type="ORF">P170DRAFT_472008</name>
</gene>
<dbReference type="InterPro" id="IPR002347">
    <property type="entry name" value="SDR_fam"/>
</dbReference>
<dbReference type="SUPFAM" id="SSF51735">
    <property type="entry name" value="NAD(P)-binding Rossmann-fold domains"/>
    <property type="match status" value="1"/>
</dbReference>
<evidence type="ECO:0000313" key="6">
    <source>
        <dbReference type="Proteomes" id="UP000234275"/>
    </source>
</evidence>
<organism evidence="5 6">
    <name type="scientific">Aspergillus steynii IBT 23096</name>
    <dbReference type="NCBI Taxonomy" id="1392250"/>
    <lineage>
        <taxon>Eukaryota</taxon>
        <taxon>Fungi</taxon>
        <taxon>Dikarya</taxon>
        <taxon>Ascomycota</taxon>
        <taxon>Pezizomycotina</taxon>
        <taxon>Eurotiomycetes</taxon>
        <taxon>Eurotiomycetidae</taxon>
        <taxon>Eurotiales</taxon>
        <taxon>Aspergillaceae</taxon>
        <taxon>Aspergillus</taxon>
        <taxon>Aspergillus subgen. Circumdati</taxon>
    </lineage>
</organism>
<proteinExistence type="inferred from homology"/>